<accession>A0A250WRF1</accession>
<feature type="compositionally biased region" description="Polar residues" evidence="1">
    <location>
        <begin position="45"/>
        <end position="61"/>
    </location>
</feature>
<proteinExistence type="predicted"/>
<evidence type="ECO:0000256" key="1">
    <source>
        <dbReference type="SAM" id="MobiDB-lite"/>
    </source>
</evidence>
<dbReference type="EMBL" id="BEGY01000003">
    <property type="protein sequence ID" value="GAX73276.1"/>
    <property type="molecule type" value="Genomic_DNA"/>
</dbReference>
<feature type="compositionally biased region" description="Pro residues" evidence="1">
    <location>
        <begin position="76"/>
        <end position="92"/>
    </location>
</feature>
<protein>
    <recommendedName>
        <fullName evidence="4">Pherophorin domain-containing protein</fullName>
    </recommendedName>
</protein>
<feature type="compositionally biased region" description="Low complexity" evidence="1">
    <location>
        <begin position="796"/>
        <end position="813"/>
    </location>
</feature>
<keyword evidence="3" id="KW-1185">Reference proteome</keyword>
<organism evidence="2 3">
    <name type="scientific">Chlamydomonas eustigma</name>
    <dbReference type="NCBI Taxonomy" id="1157962"/>
    <lineage>
        <taxon>Eukaryota</taxon>
        <taxon>Viridiplantae</taxon>
        <taxon>Chlorophyta</taxon>
        <taxon>core chlorophytes</taxon>
        <taxon>Chlorophyceae</taxon>
        <taxon>CS clade</taxon>
        <taxon>Chlamydomonadales</taxon>
        <taxon>Chlamydomonadaceae</taxon>
        <taxon>Chlamydomonas</taxon>
    </lineage>
</organism>
<name>A0A250WRF1_9CHLO</name>
<evidence type="ECO:0008006" key="4">
    <source>
        <dbReference type="Google" id="ProtNLM"/>
    </source>
</evidence>
<feature type="region of interest" description="Disordered" evidence="1">
    <location>
        <begin position="759"/>
        <end position="821"/>
    </location>
</feature>
<feature type="region of interest" description="Disordered" evidence="1">
    <location>
        <begin position="392"/>
        <end position="413"/>
    </location>
</feature>
<evidence type="ECO:0000313" key="2">
    <source>
        <dbReference type="EMBL" id="GAX73276.1"/>
    </source>
</evidence>
<dbReference type="Proteomes" id="UP000232323">
    <property type="component" value="Unassembled WGS sequence"/>
</dbReference>
<evidence type="ECO:0000313" key="3">
    <source>
        <dbReference type="Proteomes" id="UP000232323"/>
    </source>
</evidence>
<feature type="compositionally biased region" description="Pro residues" evidence="1">
    <location>
        <begin position="759"/>
        <end position="795"/>
    </location>
</feature>
<feature type="compositionally biased region" description="Pro residues" evidence="1">
    <location>
        <begin position="135"/>
        <end position="146"/>
    </location>
</feature>
<reference evidence="2 3" key="1">
    <citation type="submission" date="2017-08" db="EMBL/GenBank/DDBJ databases">
        <title>Acidophilic green algal genome provides insights into adaptation to an acidic environment.</title>
        <authorList>
            <person name="Hirooka S."/>
            <person name="Hirose Y."/>
            <person name="Kanesaki Y."/>
            <person name="Higuchi S."/>
            <person name="Fujiwara T."/>
            <person name="Onuma R."/>
            <person name="Era A."/>
            <person name="Ohbayashi R."/>
            <person name="Uzuka A."/>
            <person name="Nozaki H."/>
            <person name="Yoshikawa H."/>
            <person name="Miyagishima S.Y."/>
        </authorList>
    </citation>
    <scope>NUCLEOTIDE SEQUENCE [LARGE SCALE GENOMIC DNA]</scope>
    <source>
        <strain evidence="2 3">NIES-2499</strain>
    </source>
</reference>
<comment type="caution">
    <text evidence="2">The sequence shown here is derived from an EMBL/GenBank/DDBJ whole genome shotgun (WGS) entry which is preliminary data.</text>
</comment>
<feature type="region of interest" description="Disordered" evidence="1">
    <location>
        <begin position="45"/>
        <end position="146"/>
    </location>
</feature>
<sequence length="821" mass="86878">MPRFSLASSRNNQCGDFSNASVALRGDQVVAVLPGSGFVDLHNISSGQSLPRSCTVASPPTSVVIEEPPSSKGMPSQPPIMPPSKPHHPPPSSTIHNAPPTVPTSQPILFPVGSPDQSPLYPSPKPSLYSSQPLSPTPSSPSTTPPPSSPFFSVFMFNQSSRLYNESQDCFYLLGMDPSNINAVTHGLLGPYLSNVWNWECSTQSSNTLEGSQLAWSALYLRLDFLQPFYNMLLAQIITSNLGSFWSDAALLPYPFGLAGPVGSSAPSCSFFGMFFSTTVGSLIDPASATPGVVGASFPFYACSETLMGNVVPPQSPTPPIFAIPNGVNLFYPSGIRNSDILGSGPNTQIYPNQTCSIQLKAGPLCPPMSVSPSPPPAPHSPLLEDLPLIPFPPQHPPTYPPKPKVPSPPVPRSPPTCNISISFNKIYSTATNPFNLTSHESDGSRLASLVNEIYTKGPLTTASSVASPQYGSFTYLQPSVLPTQADNTIVLVGVMLADDAQQQQFLMTSLEEPTKMIALAVLFHLSCTDEVWVNSSCSRPDSYLLFTSSPTIVLATLPTGTMYLPNTVLPCPQTPSPPQLLPPLIPSSPLSSPRPHPMAVNPLLPSITPGPLLPQSLPPGPPPSPWSFIAFYNEAYLSCESSEIALEEALKGLCGPNPPVSLSCTDVLNGLVIQLIFLRPVDLDVFYATLTSVNGMGYLIYTSMLSGSLPCGTEIMASSSLVSAVANFSCNSSSASSLSEVMSKLCCSSPSPPPPLLPPTIPPFLPSSPPSAPTVPPLTPPSSPFHDLPSPPRLPQSTSPDSSSPLLRSPPSNITLPVRY</sequence>
<gene>
    <name evidence="2" type="ORF">CEUSTIGMA_g730.t1</name>
</gene>
<dbReference type="AlphaFoldDB" id="A0A250WRF1"/>